<dbReference type="Pfam" id="PF03734">
    <property type="entry name" value="YkuD"/>
    <property type="match status" value="1"/>
</dbReference>
<evidence type="ECO:0000256" key="2">
    <source>
        <dbReference type="ARBA" id="ARBA00022679"/>
    </source>
</evidence>
<dbReference type="GO" id="GO:0018104">
    <property type="term" value="P:peptidoglycan-protein cross-linking"/>
    <property type="evidence" value="ECO:0007669"/>
    <property type="project" value="TreeGrafter"/>
</dbReference>
<comment type="caution">
    <text evidence="8">The sequence shown here is derived from an EMBL/GenBank/DDBJ whole genome shotgun (WGS) entry which is preliminary data.</text>
</comment>
<dbReference type="PANTHER" id="PTHR30582">
    <property type="entry name" value="L,D-TRANSPEPTIDASE"/>
    <property type="match status" value="1"/>
</dbReference>
<evidence type="ECO:0000259" key="7">
    <source>
        <dbReference type="PROSITE" id="PS52029"/>
    </source>
</evidence>
<dbReference type="Gene3D" id="2.40.440.10">
    <property type="entry name" value="L,D-transpeptidase catalytic domain-like"/>
    <property type="match status" value="1"/>
</dbReference>
<reference evidence="8 9" key="1">
    <citation type="submission" date="2018-11" db="EMBL/GenBank/DDBJ databases">
        <title>Genomic Encyclopedia of Type Strains, Phase IV (KMG-IV): sequencing the most valuable type-strain genomes for metagenomic binning, comparative biology and taxonomic classification.</title>
        <authorList>
            <person name="Goeker M."/>
        </authorList>
    </citation>
    <scope>NUCLEOTIDE SEQUENCE [LARGE SCALE GENOMIC DNA]</scope>
    <source>
        <strain evidence="8 9">DSM 102936</strain>
    </source>
</reference>
<feature type="domain" description="L,D-TPase catalytic" evidence="7">
    <location>
        <begin position="108"/>
        <end position="265"/>
    </location>
</feature>
<evidence type="ECO:0000313" key="8">
    <source>
        <dbReference type="EMBL" id="RPF43057.1"/>
    </source>
</evidence>
<dbReference type="EMBL" id="RKRE01000003">
    <property type="protein sequence ID" value="RPF43057.1"/>
    <property type="molecule type" value="Genomic_DNA"/>
</dbReference>
<evidence type="ECO:0000256" key="3">
    <source>
        <dbReference type="ARBA" id="ARBA00022960"/>
    </source>
</evidence>
<dbReference type="InterPro" id="IPR038063">
    <property type="entry name" value="Transpep_catalytic_dom"/>
</dbReference>
<accession>A0A3N5AEH7</accession>
<feature type="active site" description="Nucleophile" evidence="6">
    <location>
        <position position="241"/>
    </location>
</feature>
<keyword evidence="3 6" id="KW-0133">Cell shape</keyword>
<dbReference type="GO" id="GO:0016740">
    <property type="term" value="F:transferase activity"/>
    <property type="evidence" value="ECO:0007669"/>
    <property type="project" value="UniProtKB-KW"/>
</dbReference>
<dbReference type="GO" id="GO:0071555">
    <property type="term" value="P:cell wall organization"/>
    <property type="evidence" value="ECO:0007669"/>
    <property type="project" value="UniProtKB-UniRule"/>
</dbReference>
<keyword evidence="2" id="KW-0808">Transferase</keyword>
<dbReference type="PROSITE" id="PS52029">
    <property type="entry name" value="LD_TPASE"/>
    <property type="match status" value="1"/>
</dbReference>
<dbReference type="PANTHER" id="PTHR30582:SF2">
    <property type="entry name" value="L,D-TRANSPEPTIDASE YCIB-RELATED"/>
    <property type="match status" value="1"/>
</dbReference>
<evidence type="ECO:0000256" key="4">
    <source>
        <dbReference type="ARBA" id="ARBA00022984"/>
    </source>
</evidence>
<dbReference type="GO" id="GO:0008360">
    <property type="term" value="P:regulation of cell shape"/>
    <property type="evidence" value="ECO:0007669"/>
    <property type="project" value="UniProtKB-UniRule"/>
</dbReference>
<evidence type="ECO:0000256" key="6">
    <source>
        <dbReference type="PROSITE-ProRule" id="PRU01373"/>
    </source>
</evidence>
<dbReference type="InterPro" id="IPR005490">
    <property type="entry name" value="LD_TPept_cat_dom"/>
</dbReference>
<gene>
    <name evidence="8" type="ORF">EDD75_2176</name>
</gene>
<dbReference type="PROSITE" id="PS51257">
    <property type="entry name" value="PROKAR_LIPOPROTEIN"/>
    <property type="match status" value="1"/>
</dbReference>
<keyword evidence="4 6" id="KW-0573">Peptidoglycan synthesis</keyword>
<dbReference type="GO" id="GO:0071972">
    <property type="term" value="F:peptidoglycan L,D-transpeptidase activity"/>
    <property type="evidence" value="ECO:0007669"/>
    <property type="project" value="TreeGrafter"/>
</dbReference>
<evidence type="ECO:0000313" key="9">
    <source>
        <dbReference type="Proteomes" id="UP000282654"/>
    </source>
</evidence>
<dbReference type="SUPFAM" id="SSF141523">
    <property type="entry name" value="L,D-transpeptidase catalytic domain-like"/>
    <property type="match status" value="1"/>
</dbReference>
<keyword evidence="9" id="KW-1185">Reference proteome</keyword>
<dbReference type="OrthoDB" id="9809748at2"/>
<dbReference type="AlphaFoldDB" id="A0A3N5AEH7"/>
<name>A0A3N5AEH7_9THEO</name>
<sequence>MKRRNVSLWFLFLTFFVAVCGAGFSCGKGEVTGDGNRAGKPAVQAAAGGSGEKQQGTLREARGAGGSAAGAVGGAGVAAGGAIPRQLRPEGAGAVTPPGAGAGGPDGLLLVVDKAAHTLTLFQDGVPVKSYHVATGDGGPGDKEVAGDHRTPEGTFYICEKLVIDPPDEYLGSRWMRLSYPGVDDAARGLQQGLIDQATYEAIVAACSAGQVPPQETALGGGVGIHGGSRPEWGDCWTWGCIGLTNADVEDLYDRVAVGTPVVVRD</sequence>
<keyword evidence="5 6" id="KW-0961">Cell wall biogenesis/degradation</keyword>
<dbReference type="UniPathway" id="UPA00219"/>
<organism evidence="8 9">
    <name type="scientific">Thermodesulfitimonas autotrophica</name>
    <dbReference type="NCBI Taxonomy" id="1894989"/>
    <lineage>
        <taxon>Bacteria</taxon>
        <taxon>Bacillati</taxon>
        <taxon>Bacillota</taxon>
        <taxon>Clostridia</taxon>
        <taxon>Thermoanaerobacterales</taxon>
        <taxon>Thermoanaerobacteraceae</taxon>
        <taxon>Thermodesulfitimonas</taxon>
    </lineage>
</organism>
<dbReference type="InterPro" id="IPR050979">
    <property type="entry name" value="LD-transpeptidase"/>
</dbReference>
<dbReference type="Proteomes" id="UP000282654">
    <property type="component" value="Unassembled WGS sequence"/>
</dbReference>
<proteinExistence type="predicted"/>
<dbReference type="GO" id="GO:0005576">
    <property type="term" value="C:extracellular region"/>
    <property type="evidence" value="ECO:0007669"/>
    <property type="project" value="TreeGrafter"/>
</dbReference>
<evidence type="ECO:0000256" key="5">
    <source>
        <dbReference type="ARBA" id="ARBA00023316"/>
    </source>
</evidence>
<evidence type="ECO:0000256" key="1">
    <source>
        <dbReference type="ARBA" id="ARBA00004752"/>
    </source>
</evidence>
<protein>
    <submittedName>
        <fullName evidence="8">L,D-transpeptidase-like protein</fullName>
    </submittedName>
</protein>
<feature type="active site" description="Proton donor/acceptor" evidence="6">
    <location>
        <position position="226"/>
    </location>
</feature>
<dbReference type="RefSeq" id="WP_123931903.1">
    <property type="nucleotide sequence ID" value="NZ_RKRE01000003.1"/>
</dbReference>
<dbReference type="CDD" id="cd16913">
    <property type="entry name" value="YkuD_like"/>
    <property type="match status" value="1"/>
</dbReference>
<comment type="pathway">
    <text evidence="1 6">Cell wall biogenesis; peptidoglycan biosynthesis.</text>
</comment>